<dbReference type="RefSeq" id="WP_246395352.1">
    <property type="nucleotide sequence ID" value="NZ_JACHIJ010000003.1"/>
</dbReference>
<dbReference type="EMBL" id="JACHIJ010000003">
    <property type="protein sequence ID" value="MBB5052130.1"/>
    <property type="molecule type" value="Genomic_DNA"/>
</dbReference>
<dbReference type="Proteomes" id="UP000521227">
    <property type="component" value="Unassembled WGS sequence"/>
</dbReference>
<dbReference type="AlphaFoldDB" id="A0A840MZF3"/>
<protein>
    <recommendedName>
        <fullName evidence="4">VrrB protein</fullName>
    </recommendedName>
</protein>
<evidence type="ECO:0000313" key="3">
    <source>
        <dbReference type="Proteomes" id="UP000521227"/>
    </source>
</evidence>
<organism evidence="2 3">
    <name type="scientific">Afipia massiliensis</name>
    <dbReference type="NCBI Taxonomy" id="211460"/>
    <lineage>
        <taxon>Bacteria</taxon>
        <taxon>Pseudomonadati</taxon>
        <taxon>Pseudomonadota</taxon>
        <taxon>Alphaproteobacteria</taxon>
        <taxon>Hyphomicrobiales</taxon>
        <taxon>Nitrobacteraceae</taxon>
        <taxon>Afipia</taxon>
    </lineage>
</organism>
<evidence type="ECO:0008006" key="4">
    <source>
        <dbReference type="Google" id="ProtNLM"/>
    </source>
</evidence>
<reference evidence="2 3" key="1">
    <citation type="submission" date="2020-08" db="EMBL/GenBank/DDBJ databases">
        <title>Genomic Encyclopedia of Type Strains, Phase IV (KMG-IV): sequencing the most valuable type-strain genomes for metagenomic binning, comparative biology and taxonomic classification.</title>
        <authorList>
            <person name="Goeker M."/>
        </authorList>
    </citation>
    <scope>NUCLEOTIDE SEQUENCE [LARGE SCALE GENOMIC DNA]</scope>
    <source>
        <strain evidence="2 3">DSM 17498</strain>
    </source>
</reference>
<sequence>MKMNIRTMFGLAAIAGLLAVAVPGDRAQAMSLINPGTSSAAKQASETMTTDVHWRRHHHHGHRHHGWHRPHGWHGHHGWHRRHHGWHGHHGGHGHRHWYRRHWS</sequence>
<feature type="signal peptide" evidence="1">
    <location>
        <begin position="1"/>
        <end position="21"/>
    </location>
</feature>
<evidence type="ECO:0000256" key="1">
    <source>
        <dbReference type="SAM" id="SignalP"/>
    </source>
</evidence>
<gene>
    <name evidence="2" type="ORF">HNQ36_002104</name>
</gene>
<comment type="caution">
    <text evidence="2">The sequence shown here is derived from an EMBL/GenBank/DDBJ whole genome shotgun (WGS) entry which is preliminary data.</text>
</comment>
<proteinExistence type="predicted"/>
<evidence type="ECO:0000313" key="2">
    <source>
        <dbReference type="EMBL" id="MBB5052130.1"/>
    </source>
</evidence>
<accession>A0A840MZF3</accession>
<feature type="chain" id="PRO_5032786582" description="VrrB protein" evidence="1">
    <location>
        <begin position="22"/>
        <end position="104"/>
    </location>
</feature>
<keyword evidence="1" id="KW-0732">Signal</keyword>
<name>A0A840MZF3_9BRAD</name>